<feature type="signal peptide" evidence="1">
    <location>
        <begin position="1"/>
        <end position="17"/>
    </location>
</feature>
<feature type="domain" description="Endonuclease/exonuclease/phosphatase" evidence="2">
    <location>
        <begin position="24"/>
        <end position="247"/>
    </location>
</feature>
<dbReference type="InterPro" id="IPR050410">
    <property type="entry name" value="CCR4/nocturin_mRNA_transcr"/>
</dbReference>
<reference evidence="3" key="1">
    <citation type="journal article" date="2011" name="PLoS Biol.">
        <title>Gene gain and loss during evolution of obligate parasitism in the white rust pathogen of Arabidopsis thaliana.</title>
        <authorList>
            <person name="Kemen E."/>
            <person name="Gardiner A."/>
            <person name="Schultz-Larsen T."/>
            <person name="Kemen A.C."/>
            <person name="Balmuth A.L."/>
            <person name="Robert-Seilaniantz A."/>
            <person name="Bailey K."/>
            <person name="Holub E."/>
            <person name="Studholme D.J."/>
            <person name="Maclean D."/>
            <person name="Jones J.D."/>
        </authorList>
    </citation>
    <scope>NUCLEOTIDE SEQUENCE</scope>
</reference>
<sequence length="283" mass="31753">MHKTSLLLILSAPTLTALEFSVISYNVRTSNAPDVSYPWTDRKQQLQPFIEAENPDFIGTQEASPEQFEFFQQALGDTYGITGECAGECYENERPFLMYKKSEWNSLEFGSFALSDRQEIRGSNTWNLEYKRSVSWQRFQHKSNSISICLFNTHFDMTKGHLESSKLIVQERSKICKSFDFFILTGDLNANLQDDAIHYLKGIPLISTLQQCGYQGGTFIGPGVFTGPLSSAVFDYIFIQPNENIRIIGSSIIDSRRNGQAITDHAIVKTTFCSGSPCAPACG</sequence>
<dbReference type="Gene3D" id="3.60.10.10">
    <property type="entry name" value="Endonuclease/exonuclease/phosphatase"/>
    <property type="match status" value="1"/>
</dbReference>
<dbReference type="InterPro" id="IPR005135">
    <property type="entry name" value="Endo/exonuclease/phosphatase"/>
</dbReference>
<protein>
    <submittedName>
        <fullName evidence="3">Uncharacterized protein AlNc14C204G8765</fullName>
    </submittedName>
</protein>
<evidence type="ECO:0000259" key="2">
    <source>
        <dbReference type="Pfam" id="PF03372"/>
    </source>
</evidence>
<dbReference type="AlphaFoldDB" id="F0WQV6"/>
<dbReference type="EMBL" id="FR824249">
    <property type="protein sequence ID" value="CCA23715.1"/>
    <property type="molecule type" value="Genomic_DNA"/>
</dbReference>
<dbReference type="PANTHER" id="PTHR12121:SF36">
    <property type="entry name" value="ENDONUCLEASE_EXONUCLEASE_PHOSPHATASE DOMAIN-CONTAINING PROTEIN"/>
    <property type="match status" value="1"/>
</dbReference>
<dbReference type="PANTHER" id="PTHR12121">
    <property type="entry name" value="CARBON CATABOLITE REPRESSOR PROTEIN 4"/>
    <property type="match status" value="1"/>
</dbReference>
<proteinExistence type="predicted"/>
<dbReference type="HOGENOM" id="CLU_030508_2_0_1"/>
<feature type="chain" id="PRO_5003261730" evidence="1">
    <location>
        <begin position="18"/>
        <end position="283"/>
    </location>
</feature>
<accession>F0WQV6</accession>
<dbReference type="SUPFAM" id="SSF56219">
    <property type="entry name" value="DNase I-like"/>
    <property type="match status" value="1"/>
</dbReference>
<name>F0WQV6_9STRA</name>
<evidence type="ECO:0000313" key="3">
    <source>
        <dbReference type="EMBL" id="CCA23715.1"/>
    </source>
</evidence>
<organism evidence="3">
    <name type="scientific">Albugo laibachii Nc14</name>
    <dbReference type="NCBI Taxonomy" id="890382"/>
    <lineage>
        <taxon>Eukaryota</taxon>
        <taxon>Sar</taxon>
        <taxon>Stramenopiles</taxon>
        <taxon>Oomycota</taxon>
        <taxon>Peronosporomycetes</taxon>
        <taxon>Albuginales</taxon>
        <taxon>Albuginaceae</taxon>
        <taxon>Albugo</taxon>
    </lineage>
</organism>
<dbReference type="GO" id="GO:0000175">
    <property type="term" value="F:3'-5'-RNA exonuclease activity"/>
    <property type="evidence" value="ECO:0007669"/>
    <property type="project" value="TreeGrafter"/>
</dbReference>
<keyword evidence="1" id="KW-0732">Signal</keyword>
<dbReference type="Pfam" id="PF03372">
    <property type="entry name" value="Exo_endo_phos"/>
    <property type="match status" value="1"/>
</dbReference>
<reference evidence="3" key="2">
    <citation type="submission" date="2011-02" db="EMBL/GenBank/DDBJ databases">
        <authorList>
            <person name="MacLean D."/>
        </authorList>
    </citation>
    <scope>NUCLEOTIDE SEQUENCE</scope>
</reference>
<evidence type="ECO:0000256" key="1">
    <source>
        <dbReference type="SAM" id="SignalP"/>
    </source>
</evidence>
<dbReference type="InterPro" id="IPR036691">
    <property type="entry name" value="Endo/exonu/phosph_ase_sf"/>
</dbReference>
<gene>
    <name evidence="3" type="primary">AlNc14C204G8765</name>
    <name evidence="3" type="ORF">ALNC14_098590</name>
</gene>